<dbReference type="GO" id="GO:0030313">
    <property type="term" value="C:cell envelope"/>
    <property type="evidence" value="ECO:0007669"/>
    <property type="project" value="UniProtKB-SubCell"/>
</dbReference>
<reference evidence="5 6" key="1">
    <citation type="submission" date="2017-09" db="EMBL/GenBank/DDBJ databases">
        <title>Bacterial strain isolated from the female urinary microbiota.</title>
        <authorList>
            <person name="Thomas-White K."/>
            <person name="Kumar N."/>
            <person name="Forster S."/>
            <person name="Putonti C."/>
            <person name="Lawley T."/>
            <person name="Wolfe A.J."/>
        </authorList>
    </citation>
    <scope>NUCLEOTIDE SEQUENCE [LARGE SCALE GENOMIC DNA]</scope>
    <source>
        <strain evidence="5 6">UMB0204</strain>
    </source>
</reference>
<dbReference type="RefSeq" id="WP_102197748.1">
    <property type="nucleotide sequence ID" value="NZ_PNHP01000002.1"/>
</dbReference>
<feature type="compositionally biased region" description="Basic and acidic residues" evidence="3">
    <location>
        <begin position="1715"/>
        <end position="1737"/>
    </location>
</feature>
<feature type="compositionally biased region" description="Polar residues" evidence="3">
    <location>
        <begin position="1795"/>
        <end position="1806"/>
    </location>
</feature>
<protein>
    <recommendedName>
        <fullName evidence="4">Atypical Rib domain-containing protein</fullName>
    </recommendedName>
</protein>
<feature type="region of interest" description="Disordered" evidence="3">
    <location>
        <begin position="1457"/>
        <end position="1476"/>
    </location>
</feature>
<feature type="compositionally biased region" description="Basic and acidic residues" evidence="3">
    <location>
        <begin position="61"/>
        <end position="77"/>
    </location>
</feature>
<feature type="region of interest" description="Disordered" evidence="3">
    <location>
        <begin position="50"/>
        <end position="98"/>
    </location>
</feature>
<dbReference type="Pfam" id="PF09479">
    <property type="entry name" value="Flg_new"/>
    <property type="match status" value="4"/>
</dbReference>
<dbReference type="Gene3D" id="2.60.40.4270">
    <property type="entry name" value="Listeria-Bacteroides repeat domain"/>
    <property type="match status" value="3"/>
</dbReference>
<evidence type="ECO:0000313" key="5">
    <source>
        <dbReference type="EMBL" id="PMC81777.1"/>
    </source>
</evidence>
<proteinExistence type="predicted"/>
<dbReference type="Pfam" id="PF18938">
    <property type="entry name" value="aRib"/>
    <property type="match status" value="1"/>
</dbReference>
<name>A0A2N6UJ45_9FIRM</name>
<dbReference type="Proteomes" id="UP000235658">
    <property type="component" value="Unassembled WGS sequence"/>
</dbReference>
<evidence type="ECO:0000313" key="6">
    <source>
        <dbReference type="Proteomes" id="UP000235658"/>
    </source>
</evidence>
<dbReference type="EMBL" id="PNHP01000002">
    <property type="protein sequence ID" value="PMC81777.1"/>
    <property type="molecule type" value="Genomic_DNA"/>
</dbReference>
<dbReference type="GeneID" id="84579360"/>
<sequence length="1843" mass="201067">MKKYKKNRVIFEEKVFDKKRKPVYGTRKLSVGLVSCMLGFMMFLPTSKASEEDTISTNQQVEDKVEVSDKKDNFVQEEKEEVTPLNDQTDSKVDSEENLSVQNLDGQNKEEGIIKEENSDSKIEDKDEELLTADEIQAIRARTDSLENDYYFNDNMVEELKAELRKAKDDPSVNYEEAKARLIEEAIVKNTPKIKPAGEERATIPEAPTISKVFYDATTISGGKVHRGKIGGKTARGTIYVTLKDKDGVVKATLSVTPTSGTIWTVNLPQGVKVAEGDVVTAYQEFDGKQSTETTANAQPSKASSVTLTMPSGEIWIEQTSSNQVNADEQAEAVQMLKDANTEIAGDIKSVEFSIDGTDHAYYEVTYTDKSTSGKVEATDLKIKTVTETSAAPTIEKVQVTDGQIIVTLEKEVAAGTKFYFVKQFTDGEDKGFCEEGKCKVDKSTSQDMSQAVSVDGKKVTFQINAADDLELGRNFGIVVKEPHKFRSCAISQPVLTTPAKVDVRDPHKLTEEEKKAIDKAIRDANTTEGGVSKLPDGTGFISDKAFIEFDKDGNVTIISPNDVEVDWDSDGNPIYEKNPDGTYKLQSGRENNVTKFLAKDLVKNIKPKPPTVAVDTDTGKVTITPPAYEKPGDDTDLASYTVTYKDASGAEKTVTATRDLDKNIWSGPGVDENTGMITLSVKDIEVGGTIKATAKDNGGLEGDTTKLDSEPSTKTLETATISYDPNSGTGDMESKVLNKGSEYTVLPNAFTAPDDTQEFDAWEVDGKRVEPGTEIKVNDNTVVKALWKKIKVKVIYDGNGGSGDMTGEEVDKGSGYTVLPNAFTAPDDTQEFDAWEVDGKRVEPGTEIKIDKDTVIKAIWKKIQVNVTYDGNGGKGTMAGKTVDKGSNYTVLENTFNAPDETQEFDTWEVNGEKVAAGTSIKIDKDTVIKAIWKKIQVKVSYDANGGSGNMAGATQNKGSKYTLLANTFKAPNENQEFKIWEVNGQEVAPGSEITLDKDTVVKAIWKDIEVKVSYEPNGGSGEMKGAIQKKGTKYTLSSNTFTAPENQEFDTWEVDGQKLAPNAEITLDKDTIVKAIWKDIEYKVTFNGNTGTGSMPEKLIKKGNEYELPANGFTAPENKIFSHWKIGNEDKNPGDKITVNGDTEVIAIWKDDKVKVSYDGNGGTGSMEGKELVKGSPYKLSANGFTAPENKEFAGWKIGETEYEPDTEINVNEDTTVTAIWKDIKVKVSYDANGGSGSMDGTELTKGSTYKLSSNKFTAPTNKEFAGWKIGDKEYTPDAEITVNEDTEVKAIWKDIKVKVSYNSNGGSGTMDGAEVTKGSTYKLLANTFTAPENKEFDRWEVNGEKLSPNSEITVDKDTVITAIWKNKTPETPPVTEKVKVIYESNGGSGSMEGKELTKGSKYTLSANGFTAPENKKFKAWKIGDTEYAVGAEIIVNENTTATAVWEDIETTPPAKEEVQVSYDPGEGSGTMNGAKLEKGSKYILSANGFEAPDKKKFKGWKIGDTEYAAGDEITVDKDTTVTAVWEDIKITPPAKEKVQVSYEPGEGTGSMDRVELTKGSKYTLLANSFKAPDKKKFKGWKIGDKEYSAGEEITINENTIVTAIWEDIKITPPVTEKVQVSYEPGEGTGSMDRVELTKGSKYTLSTNGFKAPANKKFKAWKIGDREYAEGEEITVNENTTVTAIWEDIEVSPNPGTNSDEGDNPENPGTRPGEGDNPDKPGTRPGEGDNPDKPGTRPGEGDNPDNPGTRPGEGNKPGENPRPRTKPNGRENNSKTNPSDDKITKKPEDNKENSLNNRKVQVTRTNDVKENVQTGVESLGKIGGILSAAIAGLFASKKRKK</sequence>
<keyword evidence="2" id="KW-0732">Signal</keyword>
<evidence type="ECO:0000256" key="2">
    <source>
        <dbReference type="ARBA" id="ARBA00022729"/>
    </source>
</evidence>
<comment type="subcellular location">
    <subcellularLocation>
        <location evidence="1">Cell envelope</location>
    </subcellularLocation>
</comment>
<dbReference type="InterPro" id="IPR044024">
    <property type="entry name" value="aRib"/>
</dbReference>
<evidence type="ECO:0000256" key="3">
    <source>
        <dbReference type="SAM" id="MobiDB-lite"/>
    </source>
</evidence>
<feature type="compositionally biased region" description="Basic and acidic residues" evidence="3">
    <location>
        <begin position="1770"/>
        <end position="1794"/>
    </location>
</feature>
<accession>A0A2N6UJ45</accession>
<dbReference type="InterPro" id="IPR042229">
    <property type="entry name" value="Listeria/Bacterioides_rpt_sf"/>
</dbReference>
<feature type="region of interest" description="Disordered" evidence="3">
    <location>
        <begin position="1692"/>
        <end position="1806"/>
    </location>
</feature>
<comment type="caution">
    <text evidence="5">The sequence shown here is derived from an EMBL/GenBank/DDBJ whole genome shotgun (WGS) entry which is preliminary data.</text>
</comment>
<dbReference type="InterPro" id="IPR013378">
    <property type="entry name" value="InlB-like_B-rpt"/>
</dbReference>
<gene>
    <name evidence="5" type="ORF">CJ192_03200</name>
</gene>
<dbReference type="Gene3D" id="3.10.20.890">
    <property type="match status" value="1"/>
</dbReference>
<evidence type="ECO:0000259" key="4">
    <source>
        <dbReference type="Pfam" id="PF18938"/>
    </source>
</evidence>
<feature type="domain" description="Atypical Rib" evidence="4">
    <location>
        <begin position="496"/>
        <end position="563"/>
    </location>
</feature>
<evidence type="ECO:0000256" key="1">
    <source>
        <dbReference type="ARBA" id="ARBA00004196"/>
    </source>
</evidence>
<organism evidence="5 6">
    <name type="scientific">Anaerococcus hydrogenalis</name>
    <dbReference type="NCBI Taxonomy" id="33029"/>
    <lineage>
        <taxon>Bacteria</taxon>
        <taxon>Bacillati</taxon>
        <taxon>Bacillota</taxon>
        <taxon>Tissierellia</taxon>
        <taxon>Tissierellales</taxon>
        <taxon>Peptoniphilaceae</taxon>
        <taxon>Anaerococcus</taxon>
    </lineage>
</organism>